<feature type="compositionally biased region" description="Basic and acidic residues" evidence="1">
    <location>
        <begin position="359"/>
        <end position="376"/>
    </location>
</feature>
<gene>
    <name evidence="2" type="ORF">K466DRAFT_269581</name>
</gene>
<proteinExistence type="predicted"/>
<reference evidence="2 3" key="1">
    <citation type="journal article" date="2019" name="Nat. Ecol. Evol.">
        <title>Megaphylogeny resolves global patterns of mushroom evolution.</title>
        <authorList>
            <person name="Varga T."/>
            <person name="Krizsan K."/>
            <person name="Foldi C."/>
            <person name="Dima B."/>
            <person name="Sanchez-Garcia M."/>
            <person name="Sanchez-Ramirez S."/>
            <person name="Szollosi G.J."/>
            <person name="Szarkandi J.G."/>
            <person name="Papp V."/>
            <person name="Albert L."/>
            <person name="Andreopoulos W."/>
            <person name="Angelini C."/>
            <person name="Antonin V."/>
            <person name="Barry K.W."/>
            <person name="Bougher N.L."/>
            <person name="Buchanan P."/>
            <person name="Buyck B."/>
            <person name="Bense V."/>
            <person name="Catcheside P."/>
            <person name="Chovatia M."/>
            <person name="Cooper J."/>
            <person name="Damon W."/>
            <person name="Desjardin D."/>
            <person name="Finy P."/>
            <person name="Geml J."/>
            <person name="Haridas S."/>
            <person name="Hughes K."/>
            <person name="Justo A."/>
            <person name="Karasinski D."/>
            <person name="Kautmanova I."/>
            <person name="Kiss B."/>
            <person name="Kocsube S."/>
            <person name="Kotiranta H."/>
            <person name="LaButti K.M."/>
            <person name="Lechner B.E."/>
            <person name="Liimatainen K."/>
            <person name="Lipzen A."/>
            <person name="Lukacs Z."/>
            <person name="Mihaltcheva S."/>
            <person name="Morgado L.N."/>
            <person name="Niskanen T."/>
            <person name="Noordeloos M.E."/>
            <person name="Ohm R.A."/>
            <person name="Ortiz-Santana B."/>
            <person name="Ovrebo C."/>
            <person name="Racz N."/>
            <person name="Riley R."/>
            <person name="Savchenko A."/>
            <person name="Shiryaev A."/>
            <person name="Soop K."/>
            <person name="Spirin V."/>
            <person name="Szebenyi C."/>
            <person name="Tomsovsky M."/>
            <person name="Tulloss R.E."/>
            <person name="Uehling J."/>
            <person name="Grigoriev I.V."/>
            <person name="Vagvolgyi C."/>
            <person name="Papp T."/>
            <person name="Martin F.M."/>
            <person name="Miettinen O."/>
            <person name="Hibbett D.S."/>
            <person name="Nagy L.G."/>
        </authorList>
    </citation>
    <scope>NUCLEOTIDE SEQUENCE [LARGE SCALE GENOMIC DNA]</scope>
    <source>
        <strain evidence="2 3">HHB13444</strain>
    </source>
</reference>
<protein>
    <submittedName>
        <fullName evidence="2">Uncharacterized protein</fullName>
    </submittedName>
</protein>
<evidence type="ECO:0000256" key="1">
    <source>
        <dbReference type="SAM" id="MobiDB-lite"/>
    </source>
</evidence>
<dbReference type="EMBL" id="ML211007">
    <property type="protein sequence ID" value="TFK91983.1"/>
    <property type="molecule type" value="Genomic_DNA"/>
</dbReference>
<evidence type="ECO:0000313" key="3">
    <source>
        <dbReference type="Proteomes" id="UP000308197"/>
    </source>
</evidence>
<sequence length="406" mass="45069">MDSEAEGSVSYTSLVRDIALATVALRGHRQGAHETAVKRVVRYVTPPQQIASILQTRLPGHSHGFSASTSSDLAVALASLPNCDALQGLVLTTRDGAVRNEVTTHRLTSSLTGVEILDQDDDRSPEDHHKDIYAIYRSFQDGTLAGPEAMFKVSTFIVSSAYPKIAERLLIMRQLWDRWKHPMDLLKYGWIYLESPLPWTVNVYHLEAAIKLETCGVPRPERSPGGFFRYSVTQGDFRKWVDAFDSSYLKLEEALLDESKTACKDPPSSGDIISASVQMTVLNGLLQSGFMERLFEDWGFSHWISRECESRKYHPCATSEVCHHQAPRAPDQTTTRTTIVGGSRADNNDVSAECEMSVDSERSSTGDAAESSHCDDPQEPDSDDTSSTPQSTLVSENSRDRVRPRN</sequence>
<accession>A0A5C3Q0K7</accession>
<feature type="compositionally biased region" description="Polar residues" evidence="1">
    <location>
        <begin position="331"/>
        <end position="340"/>
    </location>
</feature>
<evidence type="ECO:0000313" key="2">
    <source>
        <dbReference type="EMBL" id="TFK91983.1"/>
    </source>
</evidence>
<feature type="region of interest" description="Disordered" evidence="1">
    <location>
        <begin position="322"/>
        <end position="406"/>
    </location>
</feature>
<name>A0A5C3Q0K7_9APHY</name>
<dbReference type="AlphaFoldDB" id="A0A5C3Q0K7"/>
<keyword evidence="3" id="KW-1185">Reference proteome</keyword>
<dbReference type="Proteomes" id="UP000308197">
    <property type="component" value="Unassembled WGS sequence"/>
</dbReference>
<organism evidence="2 3">
    <name type="scientific">Polyporus arcularius HHB13444</name>
    <dbReference type="NCBI Taxonomy" id="1314778"/>
    <lineage>
        <taxon>Eukaryota</taxon>
        <taxon>Fungi</taxon>
        <taxon>Dikarya</taxon>
        <taxon>Basidiomycota</taxon>
        <taxon>Agaricomycotina</taxon>
        <taxon>Agaricomycetes</taxon>
        <taxon>Polyporales</taxon>
        <taxon>Polyporaceae</taxon>
        <taxon>Polyporus</taxon>
    </lineage>
</organism>
<feature type="compositionally biased region" description="Basic and acidic residues" evidence="1">
    <location>
        <begin position="397"/>
        <end position="406"/>
    </location>
</feature>
<dbReference type="InParanoid" id="A0A5C3Q0K7"/>